<dbReference type="PANTHER" id="PTHR43685">
    <property type="entry name" value="GLYCOSYLTRANSFERASE"/>
    <property type="match status" value="1"/>
</dbReference>
<keyword evidence="10" id="KW-1185">Reference proteome</keyword>
<dbReference type="GO" id="GO:0016758">
    <property type="term" value="F:hexosyltransferase activity"/>
    <property type="evidence" value="ECO:0007669"/>
    <property type="project" value="InterPro"/>
</dbReference>
<evidence type="ECO:0000313" key="10">
    <source>
        <dbReference type="Proteomes" id="UP000189004"/>
    </source>
</evidence>
<dbReference type="OrthoDB" id="153025at2"/>
<name>A0A1V3C4N5_9ACTN</name>
<dbReference type="STRING" id="501010.NOSIN_18115"/>
<dbReference type="RefSeq" id="WP_077691928.1">
    <property type="nucleotide sequence ID" value="NZ_JACCHL010000001.1"/>
</dbReference>
<reference evidence="8 11" key="3">
    <citation type="submission" date="2020-07" db="EMBL/GenBank/DDBJ databases">
        <title>Sequencing the genomes of 1000 actinobacteria strains.</title>
        <authorList>
            <person name="Klenk H.-P."/>
        </authorList>
    </citation>
    <scope>NUCLEOTIDE SEQUENCE [LARGE SCALE GENOMIC DNA]</scope>
    <source>
        <strain evidence="8 11">DSM 45278</strain>
    </source>
</reference>
<evidence type="ECO:0000259" key="6">
    <source>
        <dbReference type="Pfam" id="PF00535"/>
    </source>
</evidence>
<organism evidence="9 10">
    <name type="scientific">Nocardiopsis sinuspersici</name>
    <dbReference type="NCBI Taxonomy" id="501010"/>
    <lineage>
        <taxon>Bacteria</taxon>
        <taxon>Bacillati</taxon>
        <taxon>Actinomycetota</taxon>
        <taxon>Actinomycetes</taxon>
        <taxon>Streptosporangiales</taxon>
        <taxon>Nocardiopsidaceae</taxon>
        <taxon>Nocardiopsis</taxon>
    </lineage>
</organism>
<comment type="similarity">
    <text evidence="1">Belongs to the glycosyltransferase 2 family.</text>
</comment>
<evidence type="ECO:0000256" key="2">
    <source>
        <dbReference type="ARBA" id="ARBA00022676"/>
    </source>
</evidence>
<evidence type="ECO:0000256" key="3">
    <source>
        <dbReference type="ARBA" id="ARBA00022679"/>
    </source>
</evidence>
<dbReference type="EMBL" id="MCOK01000001">
    <property type="protein sequence ID" value="OOC55496.1"/>
    <property type="molecule type" value="Genomic_DNA"/>
</dbReference>
<evidence type="ECO:0000313" key="11">
    <source>
        <dbReference type="Proteomes" id="UP000584931"/>
    </source>
</evidence>
<dbReference type="Gene3D" id="3.40.50.2000">
    <property type="entry name" value="Glycogen Phosphorylase B"/>
    <property type="match status" value="1"/>
</dbReference>
<dbReference type="InterPro" id="IPR050834">
    <property type="entry name" value="Glycosyltransf_2"/>
</dbReference>
<protein>
    <submittedName>
        <fullName evidence="9">Glycosyl transferase family 2</fullName>
    </submittedName>
    <submittedName>
        <fullName evidence="8">Glycosyltransferase involved in cell wall biosynthesis/UDP-N-acetylglucosamine transferase subunit ALG13</fullName>
    </submittedName>
</protein>
<proteinExistence type="inferred from homology"/>
<accession>A0A1V3C4N5</accession>
<dbReference type="PANTHER" id="PTHR43685:SF5">
    <property type="entry name" value="GLYCOSYLTRANSFERASE EPSE-RELATED"/>
    <property type="match status" value="1"/>
</dbReference>
<dbReference type="SUPFAM" id="SSF53756">
    <property type="entry name" value="UDP-Glycosyltransferase/glycogen phosphorylase"/>
    <property type="match status" value="1"/>
</dbReference>
<dbReference type="CDD" id="cd00761">
    <property type="entry name" value="Glyco_tranf_GTA_type"/>
    <property type="match status" value="1"/>
</dbReference>
<dbReference type="EMBL" id="JACCHL010000001">
    <property type="protein sequence ID" value="NYH51928.1"/>
    <property type="molecule type" value="Genomic_DNA"/>
</dbReference>
<dbReference type="Proteomes" id="UP000189004">
    <property type="component" value="Unassembled WGS sequence"/>
</dbReference>
<keyword evidence="2" id="KW-0328">Glycosyltransferase</keyword>
<dbReference type="InterPro" id="IPR029044">
    <property type="entry name" value="Nucleotide-diphossugar_trans"/>
</dbReference>
<dbReference type="Proteomes" id="UP000584931">
    <property type="component" value="Unassembled WGS sequence"/>
</dbReference>
<evidence type="ECO:0000256" key="4">
    <source>
        <dbReference type="SAM" id="MobiDB-lite"/>
    </source>
</evidence>
<feature type="region of interest" description="Disordered" evidence="4">
    <location>
        <begin position="188"/>
        <end position="211"/>
    </location>
</feature>
<keyword evidence="5" id="KW-0472">Membrane</keyword>
<accession>A0A7Y9XCB2</accession>
<reference evidence="9" key="2">
    <citation type="submission" date="2016-08" db="EMBL/GenBank/DDBJ databases">
        <authorList>
            <person name="Seilhamer J.J."/>
        </authorList>
    </citation>
    <scope>NUCLEOTIDE SEQUENCE [LARGE SCALE GENOMIC DNA]</scope>
    <source>
        <strain evidence="9">UTMC102</strain>
    </source>
</reference>
<keyword evidence="5" id="KW-0812">Transmembrane</keyword>
<gene>
    <name evidence="8" type="ORF">HNR06_001517</name>
    <name evidence="9" type="ORF">NOSIN_18115</name>
</gene>
<reference evidence="10" key="1">
    <citation type="submission" date="2016-08" db="EMBL/GenBank/DDBJ databases">
        <authorList>
            <person name="Tokovenko B."/>
            <person name="Kalinowski J."/>
        </authorList>
    </citation>
    <scope>NUCLEOTIDE SEQUENCE [LARGE SCALE GENOMIC DNA]</scope>
    <source>
        <strain evidence="10">UTMC102</strain>
    </source>
</reference>
<feature type="domain" description="Glycosyltransferase 2-like" evidence="6">
    <location>
        <begin position="224"/>
        <end position="366"/>
    </location>
</feature>
<evidence type="ECO:0000313" key="9">
    <source>
        <dbReference type="EMBL" id="OOC55496.1"/>
    </source>
</evidence>
<keyword evidence="3 9" id="KW-0808">Transferase</keyword>
<comment type="caution">
    <text evidence="9">The sequence shown here is derived from an EMBL/GenBank/DDBJ whole genome shotgun (WGS) entry which is preliminary data.</text>
</comment>
<keyword evidence="5" id="KW-1133">Transmembrane helix</keyword>
<dbReference type="InterPro" id="IPR001173">
    <property type="entry name" value="Glyco_trans_2-like"/>
</dbReference>
<dbReference type="AlphaFoldDB" id="A0A1V3C4N5"/>
<evidence type="ECO:0000313" key="8">
    <source>
        <dbReference type="EMBL" id="NYH51928.1"/>
    </source>
</evidence>
<evidence type="ECO:0000256" key="1">
    <source>
        <dbReference type="ARBA" id="ARBA00006739"/>
    </source>
</evidence>
<evidence type="ECO:0000259" key="7">
    <source>
        <dbReference type="Pfam" id="PF04101"/>
    </source>
</evidence>
<sequence>MTEQTTRPVPRSHDSDHPDVVVSLGTDHHAFDRLVRWVDDCARRRRDLRFLVQHGHSAAPAVAEGTPFLTGEDLGEHMRRARVVITHGGPGTIVQARGAGRLPIVVPRDPELDEHVDDHQLRFVRRLEEADRVRSCVSPQQLSELIDKALASPDGFRVRPSEDDGAERAALRAGELIDLLTSAGGAAETASTETAASTKVATPDEATATATAGDRTVDTWPEVTVVVPTRDRPELLRRTLRAVAGQDYPGRITTIVVFDNDQPDPSLARAGGDRPVRVVTNTLTPGLAGARNTGVLAADTDLVAFCDDDDTWLPGKLIAQVAVMLDEPGTEMVCCGIRVVYDRTEAVRTLDRTSVTFGDLLGSRLTELHPSTFLIRRRAMIGGCGTVSEEIPGSYAEDYELLLRLARRGPIRNVPEPGVRVLWHHRSHFSGRWRTISTALRWLLDRYPEFALVPRGYARVAGQIAFAEASAGRRRTALRWIGATVRNRPAEGRAYLALMVVCGVPAGWIIRVLHLRGRGV</sequence>
<feature type="domain" description="Glycosyl transferase family 28 C-terminal" evidence="7">
    <location>
        <begin position="31"/>
        <end position="153"/>
    </location>
</feature>
<dbReference type="SUPFAM" id="SSF53448">
    <property type="entry name" value="Nucleotide-diphospho-sugar transferases"/>
    <property type="match status" value="1"/>
</dbReference>
<dbReference type="Pfam" id="PF04101">
    <property type="entry name" value="Glyco_tran_28_C"/>
    <property type="match status" value="1"/>
</dbReference>
<evidence type="ECO:0000256" key="5">
    <source>
        <dbReference type="SAM" id="Phobius"/>
    </source>
</evidence>
<feature type="transmembrane region" description="Helical" evidence="5">
    <location>
        <begin position="494"/>
        <end position="513"/>
    </location>
</feature>
<dbReference type="InterPro" id="IPR007235">
    <property type="entry name" value="Glyco_trans_28_C"/>
</dbReference>
<dbReference type="Gene3D" id="3.90.550.10">
    <property type="entry name" value="Spore Coat Polysaccharide Biosynthesis Protein SpsA, Chain A"/>
    <property type="match status" value="1"/>
</dbReference>
<dbReference type="Pfam" id="PF00535">
    <property type="entry name" value="Glycos_transf_2"/>
    <property type="match status" value="1"/>
</dbReference>